<keyword evidence="2" id="KW-1185">Reference proteome</keyword>
<dbReference type="GO" id="GO:0005829">
    <property type="term" value="C:cytosol"/>
    <property type="evidence" value="ECO:0007669"/>
    <property type="project" value="TreeGrafter"/>
</dbReference>
<organism evidence="1 2">
    <name type="scientific">Amycolatopsis acidicola</name>
    <dbReference type="NCBI Taxonomy" id="2596893"/>
    <lineage>
        <taxon>Bacteria</taxon>
        <taxon>Bacillati</taxon>
        <taxon>Actinomycetota</taxon>
        <taxon>Actinomycetes</taxon>
        <taxon>Pseudonocardiales</taxon>
        <taxon>Pseudonocardiaceae</taxon>
        <taxon>Amycolatopsis</taxon>
    </lineage>
</organism>
<dbReference type="PANTHER" id="PTHR43235:SF1">
    <property type="entry name" value="GLUTAMINE AMIDOTRANSFERASE PB2B2.05-RELATED"/>
    <property type="match status" value="1"/>
</dbReference>
<dbReference type="CDD" id="cd01745">
    <property type="entry name" value="GATase1_2"/>
    <property type="match status" value="1"/>
</dbReference>
<evidence type="ECO:0000313" key="1">
    <source>
        <dbReference type="EMBL" id="KAA9165526.1"/>
    </source>
</evidence>
<dbReference type="InterPro" id="IPR029062">
    <property type="entry name" value="Class_I_gatase-like"/>
</dbReference>
<dbReference type="Pfam" id="PF07722">
    <property type="entry name" value="Peptidase_C26"/>
    <property type="match status" value="1"/>
</dbReference>
<dbReference type="RefSeq" id="WP_144746138.1">
    <property type="nucleotide sequence ID" value="NZ_VMNW02000005.1"/>
</dbReference>
<dbReference type="PANTHER" id="PTHR43235">
    <property type="entry name" value="GLUTAMINE AMIDOTRANSFERASE PB2B2.05-RELATED"/>
    <property type="match status" value="1"/>
</dbReference>
<dbReference type="SUPFAM" id="SSF52317">
    <property type="entry name" value="Class I glutamine amidotransferase-like"/>
    <property type="match status" value="1"/>
</dbReference>
<protein>
    <submittedName>
        <fullName evidence="1">Gamma-glutamyl-gamma-aminobutyrate hydrolase family protein</fullName>
    </submittedName>
</protein>
<reference evidence="1" key="1">
    <citation type="submission" date="2019-09" db="EMBL/GenBank/DDBJ databases">
        <authorList>
            <person name="Teo W.F.A."/>
            <person name="Duangmal K."/>
        </authorList>
    </citation>
    <scope>NUCLEOTIDE SEQUENCE [LARGE SCALE GENOMIC DNA]</scope>
    <source>
        <strain evidence="1">K81G1</strain>
    </source>
</reference>
<dbReference type="EMBL" id="VMNW02000005">
    <property type="protein sequence ID" value="KAA9165526.1"/>
    <property type="molecule type" value="Genomic_DNA"/>
</dbReference>
<gene>
    <name evidence="1" type="ORF">FPZ12_005505</name>
</gene>
<dbReference type="GO" id="GO:0006598">
    <property type="term" value="P:polyamine catabolic process"/>
    <property type="evidence" value="ECO:0007669"/>
    <property type="project" value="TreeGrafter"/>
</dbReference>
<dbReference type="PROSITE" id="PS51273">
    <property type="entry name" value="GATASE_TYPE_1"/>
    <property type="match status" value="1"/>
</dbReference>
<comment type="caution">
    <text evidence="1">The sequence shown here is derived from an EMBL/GenBank/DDBJ whole genome shotgun (WGS) entry which is preliminary data.</text>
</comment>
<evidence type="ECO:0000313" key="2">
    <source>
        <dbReference type="Proteomes" id="UP000319769"/>
    </source>
</evidence>
<proteinExistence type="predicted"/>
<name>A0A5N0VH28_9PSEU</name>
<accession>A0A5N0VH28</accession>
<dbReference type="InterPro" id="IPR011697">
    <property type="entry name" value="Peptidase_C26"/>
</dbReference>
<sequence length="242" mass="25665">MTTPVIGLCAAFESARWGFWEQPAAILPGTYLDKVRSAGGLPVGLIPGTGIEPLLDRVDGLLLMGGVDLEPETYGAAKSVKTEATVPERDAFELVLARAALARDLPVLGICRGMQILNVAAGGTLHQHLPDAGFAEHRRSPGRLDDATFHEVDVVPHSRAAELAGSGLQVVNSHHHQGIDAVGTGAVVTAWSVPDRLPEAIEFPGRQYALGVQWHPEVEHLPHALTGFVAVAATRDKEDQPA</sequence>
<keyword evidence="1" id="KW-0378">Hydrolase</keyword>
<dbReference type="Gene3D" id="3.40.50.880">
    <property type="match status" value="1"/>
</dbReference>
<dbReference type="InterPro" id="IPR044668">
    <property type="entry name" value="PuuD-like"/>
</dbReference>
<dbReference type="AlphaFoldDB" id="A0A5N0VH28"/>
<dbReference type="Proteomes" id="UP000319769">
    <property type="component" value="Unassembled WGS sequence"/>
</dbReference>
<dbReference type="GO" id="GO:0033969">
    <property type="term" value="F:gamma-glutamyl-gamma-aminobutyrate hydrolase activity"/>
    <property type="evidence" value="ECO:0007669"/>
    <property type="project" value="TreeGrafter"/>
</dbReference>
<dbReference type="OrthoDB" id="9813383at2"/>